<sequence length="597" mass="66189">MSQPPILSYENLGLQQGSGWLFENLDLHIGPQDRLALIGRNGAGKTTLMKLIAGQIEADKGKRTVQPGINVVMLDQDPDVAAFDTLLDFTLHGENPPPQYEIEAIADQLGIDLSREAKTASGGERRRAAICRALASEPDLLLLDEPTNHLDLHAIEWLEKWLDRYRGAFMVISHDRTFLTRLTRQTYWMDRGLLRRNEIGFGGYDAWTEQVYAEDARNAARLDAKLKIEEHWKERGVTARRKRNQGRLAKLYEMRAARAAMEGAQGIAKLSAANDGSKTKTVIHANEVSKSFGDRKIIDGFTLRIQRGDRIGIVGANGTGKTTLVRMLTGEAQPDSGTVTLSPTLSGIFIDQQRKLLSPEKRVRDVLAEGSDWIDVRGVRKHIQGYLKEFLFDPSLVEARIGTLSGGEQSRILLAREFAREANLLVLDEPTNDLDLETLDLLQEVVADYDGTVLIVSHDRDFLDRTVNLTLGLSGSGKVDIVVGGYADWEAKRDRRETAPASKAAKPKAEAAAPKAAKAAKLSYKDQRDYDLLPGRIAQLETEIADAETQLSDPALYTANPDRFAKLTRFIETAGKEKDAAEERWLELAIMAEQLAG</sequence>
<evidence type="ECO:0000259" key="3">
    <source>
        <dbReference type="PROSITE" id="PS50893"/>
    </source>
</evidence>
<gene>
    <name evidence="4" type="ORF">ACFOWX_05195</name>
</gene>
<comment type="caution">
    <text evidence="4">The sequence shown here is derived from an EMBL/GenBank/DDBJ whole genome shotgun (WGS) entry which is preliminary data.</text>
</comment>
<protein>
    <submittedName>
        <fullName evidence="4">ABC-F family ATP-binding cassette domain-containing protein</fullName>
    </submittedName>
</protein>
<dbReference type="EMBL" id="JBHSDH010000013">
    <property type="protein sequence ID" value="MFC4291810.1"/>
    <property type="molecule type" value="Genomic_DNA"/>
</dbReference>
<dbReference type="RefSeq" id="WP_381421991.1">
    <property type="nucleotide sequence ID" value="NZ_JBHSDH010000013.1"/>
</dbReference>
<dbReference type="InterPro" id="IPR017871">
    <property type="entry name" value="ABC_transporter-like_CS"/>
</dbReference>
<dbReference type="PANTHER" id="PTHR42855">
    <property type="entry name" value="ABC TRANSPORTER ATP-BINDING SUBUNIT"/>
    <property type="match status" value="1"/>
</dbReference>
<evidence type="ECO:0000313" key="4">
    <source>
        <dbReference type="EMBL" id="MFC4291810.1"/>
    </source>
</evidence>
<keyword evidence="2 4" id="KW-0067">ATP-binding</keyword>
<dbReference type="InterPro" id="IPR003593">
    <property type="entry name" value="AAA+_ATPase"/>
</dbReference>
<dbReference type="PROSITE" id="PS50893">
    <property type="entry name" value="ABC_TRANSPORTER_2"/>
    <property type="match status" value="2"/>
</dbReference>
<dbReference type="InterPro" id="IPR051309">
    <property type="entry name" value="ABCF_ATPase"/>
</dbReference>
<evidence type="ECO:0000313" key="5">
    <source>
        <dbReference type="Proteomes" id="UP001595887"/>
    </source>
</evidence>
<dbReference type="PROSITE" id="PS00211">
    <property type="entry name" value="ABC_TRANSPORTER_1"/>
    <property type="match status" value="1"/>
</dbReference>
<organism evidence="4 5">
    <name type="scientific">Sphingorhabdus arenilitoris</name>
    <dbReference type="NCBI Taxonomy" id="1490041"/>
    <lineage>
        <taxon>Bacteria</taxon>
        <taxon>Pseudomonadati</taxon>
        <taxon>Pseudomonadota</taxon>
        <taxon>Alphaproteobacteria</taxon>
        <taxon>Sphingomonadales</taxon>
        <taxon>Sphingomonadaceae</taxon>
        <taxon>Sphingorhabdus</taxon>
    </lineage>
</organism>
<dbReference type="Gene3D" id="1.10.287.380">
    <property type="entry name" value="Valyl-tRNA synthetase, C-terminal domain"/>
    <property type="match status" value="1"/>
</dbReference>
<keyword evidence="1" id="KW-0547">Nucleotide-binding</keyword>
<dbReference type="PANTHER" id="PTHR42855:SF1">
    <property type="entry name" value="ABC TRANSPORTER DOMAIN-CONTAINING PROTEIN"/>
    <property type="match status" value="1"/>
</dbReference>
<keyword evidence="5" id="KW-1185">Reference proteome</keyword>
<dbReference type="InterPro" id="IPR003439">
    <property type="entry name" value="ABC_transporter-like_ATP-bd"/>
</dbReference>
<dbReference type="Pfam" id="PF16326">
    <property type="entry name" value="ABC_tran_CTD"/>
    <property type="match status" value="1"/>
</dbReference>
<reference evidence="5" key="1">
    <citation type="journal article" date="2019" name="Int. J. Syst. Evol. Microbiol.">
        <title>The Global Catalogue of Microorganisms (GCM) 10K type strain sequencing project: providing services to taxonomists for standard genome sequencing and annotation.</title>
        <authorList>
            <consortium name="The Broad Institute Genomics Platform"/>
            <consortium name="The Broad Institute Genome Sequencing Center for Infectious Disease"/>
            <person name="Wu L."/>
            <person name="Ma J."/>
        </authorList>
    </citation>
    <scope>NUCLEOTIDE SEQUENCE [LARGE SCALE GENOMIC DNA]</scope>
    <source>
        <strain evidence="5">CECT 8531</strain>
    </source>
</reference>
<dbReference type="InterPro" id="IPR027417">
    <property type="entry name" value="P-loop_NTPase"/>
</dbReference>
<dbReference type="InterPro" id="IPR037118">
    <property type="entry name" value="Val-tRNA_synth_C_sf"/>
</dbReference>
<dbReference type="Gene3D" id="3.40.50.300">
    <property type="entry name" value="P-loop containing nucleotide triphosphate hydrolases"/>
    <property type="match status" value="2"/>
</dbReference>
<proteinExistence type="predicted"/>
<dbReference type="Proteomes" id="UP001595887">
    <property type="component" value="Unassembled WGS sequence"/>
</dbReference>
<accession>A0ABV8RF28</accession>
<evidence type="ECO:0000256" key="1">
    <source>
        <dbReference type="ARBA" id="ARBA00022741"/>
    </source>
</evidence>
<dbReference type="Pfam" id="PF00005">
    <property type="entry name" value="ABC_tran"/>
    <property type="match status" value="2"/>
</dbReference>
<evidence type="ECO:0000256" key="2">
    <source>
        <dbReference type="ARBA" id="ARBA00022840"/>
    </source>
</evidence>
<name>A0ABV8RF28_9SPHN</name>
<dbReference type="SMART" id="SM00382">
    <property type="entry name" value="AAA"/>
    <property type="match status" value="2"/>
</dbReference>
<dbReference type="GO" id="GO:0005524">
    <property type="term" value="F:ATP binding"/>
    <property type="evidence" value="ECO:0007669"/>
    <property type="project" value="UniProtKB-KW"/>
</dbReference>
<dbReference type="InterPro" id="IPR032524">
    <property type="entry name" value="ABC_tran_C"/>
</dbReference>
<feature type="domain" description="ABC transporter" evidence="3">
    <location>
        <begin position="283"/>
        <end position="509"/>
    </location>
</feature>
<feature type="domain" description="ABC transporter" evidence="3">
    <location>
        <begin position="7"/>
        <end position="216"/>
    </location>
</feature>
<dbReference type="SUPFAM" id="SSF52540">
    <property type="entry name" value="P-loop containing nucleoside triphosphate hydrolases"/>
    <property type="match status" value="2"/>
</dbReference>
<dbReference type="CDD" id="cd03221">
    <property type="entry name" value="ABCF_EF-3"/>
    <property type="match status" value="2"/>
</dbReference>